<dbReference type="Pfam" id="PF00153">
    <property type="entry name" value="Mito_carr"/>
    <property type="match status" value="3"/>
</dbReference>
<dbReference type="AlphaFoldDB" id="A0A9W8E4D8"/>
<evidence type="ECO:0000256" key="6">
    <source>
        <dbReference type="ARBA" id="ARBA00022989"/>
    </source>
</evidence>
<feature type="repeat" description="Solcar" evidence="9">
    <location>
        <begin position="137"/>
        <end position="225"/>
    </location>
</feature>
<dbReference type="InterPro" id="IPR023395">
    <property type="entry name" value="MCP_dom_sf"/>
</dbReference>
<dbReference type="EMBL" id="JANBPY010000358">
    <property type="protein sequence ID" value="KAJ1967315.1"/>
    <property type="molecule type" value="Genomic_DNA"/>
</dbReference>
<dbReference type="GO" id="GO:0000064">
    <property type="term" value="F:L-ornithine transmembrane transporter activity"/>
    <property type="evidence" value="ECO:0007669"/>
    <property type="project" value="TreeGrafter"/>
</dbReference>
<evidence type="ECO:0000256" key="1">
    <source>
        <dbReference type="ARBA" id="ARBA00004225"/>
    </source>
</evidence>
<evidence type="ECO:0000256" key="8">
    <source>
        <dbReference type="ARBA" id="ARBA00023136"/>
    </source>
</evidence>
<dbReference type="OrthoDB" id="193856at2759"/>
<sequence>MATNPPASNTSASASTVERSALTSTPVTTVRLPASRQATAVDRVHGFVAGIASGITKLAVGHPFDTIKVRLQTEGGFGRFRGPLHCLQATMRQEGFFALYKGATPPMVGWAIMDSVQLGTLSNLRLLLQRGDKSKKLSVGEHALAGIGAGLTVSLVATPVELLKIKLQVQYADGQTKRYNGPIDCARKIIRSHGLPGLWHGLQGTMVFRSFFWAMWGGYEFYSIQLRKLDWAPSTINFVAGGLAANTFWTLAFPSDVVKNRYMSQPDTSPLKYPNLRSVYRDIYRTEGLAGFFRGFLPAFIRSFPTNASAILVFETAMRLMRDH</sequence>
<keyword evidence="5" id="KW-0677">Repeat</keyword>
<dbReference type="InterPro" id="IPR018108">
    <property type="entry name" value="MCP_transmembrane"/>
</dbReference>
<keyword evidence="4 9" id="KW-0812">Transmembrane</keyword>
<dbReference type="Proteomes" id="UP001150925">
    <property type="component" value="Unassembled WGS sequence"/>
</dbReference>
<keyword evidence="13" id="KW-1185">Reference proteome</keyword>
<comment type="caution">
    <text evidence="12">The sequence shown here is derived from an EMBL/GenBank/DDBJ whole genome shotgun (WGS) entry which is preliminary data.</text>
</comment>
<reference evidence="12" key="1">
    <citation type="submission" date="2022-07" db="EMBL/GenBank/DDBJ databases">
        <title>Phylogenomic reconstructions and comparative analyses of Kickxellomycotina fungi.</title>
        <authorList>
            <person name="Reynolds N.K."/>
            <person name="Stajich J.E."/>
            <person name="Barry K."/>
            <person name="Grigoriev I.V."/>
            <person name="Crous P."/>
            <person name="Smith M.E."/>
        </authorList>
    </citation>
    <scope>NUCLEOTIDE SEQUENCE</scope>
    <source>
        <strain evidence="12">RSA 1196</strain>
    </source>
</reference>
<gene>
    <name evidence="12" type="ORF">IWQ62_001939</name>
</gene>
<organism evidence="12 13">
    <name type="scientific">Dispira parvispora</name>
    <dbReference type="NCBI Taxonomy" id="1520584"/>
    <lineage>
        <taxon>Eukaryota</taxon>
        <taxon>Fungi</taxon>
        <taxon>Fungi incertae sedis</taxon>
        <taxon>Zoopagomycota</taxon>
        <taxon>Kickxellomycotina</taxon>
        <taxon>Dimargaritomycetes</taxon>
        <taxon>Dimargaritales</taxon>
        <taxon>Dimargaritaceae</taxon>
        <taxon>Dispira</taxon>
    </lineage>
</organism>
<evidence type="ECO:0000256" key="7">
    <source>
        <dbReference type="ARBA" id="ARBA00023128"/>
    </source>
</evidence>
<evidence type="ECO:0000256" key="9">
    <source>
        <dbReference type="PROSITE-ProRule" id="PRU00282"/>
    </source>
</evidence>
<dbReference type="PANTHER" id="PTHR45624:SF57">
    <property type="entry name" value="MITOCHONDRIAL SUBSTRATE CARRIER FAMILY PROTEIN L"/>
    <property type="match status" value="1"/>
</dbReference>
<dbReference type="SUPFAM" id="SSF103506">
    <property type="entry name" value="Mitochondrial carrier"/>
    <property type="match status" value="1"/>
</dbReference>
<dbReference type="GO" id="GO:1990575">
    <property type="term" value="P:mitochondrial L-ornithine transmembrane transport"/>
    <property type="evidence" value="ECO:0007669"/>
    <property type="project" value="TreeGrafter"/>
</dbReference>
<feature type="repeat" description="Solcar" evidence="9">
    <location>
        <begin position="41"/>
        <end position="127"/>
    </location>
</feature>
<feature type="compositionally biased region" description="Low complexity" evidence="11">
    <location>
        <begin position="1"/>
        <end position="16"/>
    </location>
</feature>
<name>A0A9W8E4D8_9FUNG</name>
<evidence type="ECO:0000256" key="4">
    <source>
        <dbReference type="ARBA" id="ARBA00022692"/>
    </source>
</evidence>
<evidence type="ECO:0000313" key="12">
    <source>
        <dbReference type="EMBL" id="KAJ1967315.1"/>
    </source>
</evidence>
<keyword evidence="6" id="KW-1133">Transmembrane helix</keyword>
<dbReference type="PANTHER" id="PTHR45624">
    <property type="entry name" value="MITOCHONDRIAL BASIC AMINO ACIDS TRANSPORTER-RELATED"/>
    <property type="match status" value="1"/>
</dbReference>
<protein>
    <recommendedName>
        <fullName evidence="14">Mitochondrial carrier</fullName>
    </recommendedName>
</protein>
<evidence type="ECO:0000313" key="13">
    <source>
        <dbReference type="Proteomes" id="UP001150925"/>
    </source>
</evidence>
<keyword evidence="7" id="KW-0496">Mitochondrion</keyword>
<dbReference type="InterPro" id="IPR050567">
    <property type="entry name" value="Mitochondrial_Carrier"/>
</dbReference>
<feature type="repeat" description="Solcar" evidence="9">
    <location>
        <begin position="232"/>
        <end position="320"/>
    </location>
</feature>
<dbReference type="PROSITE" id="PS50920">
    <property type="entry name" value="SOLCAR"/>
    <property type="match status" value="3"/>
</dbReference>
<feature type="region of interest" description="Disordered" evidence="11">
    <location>
        <begin position="1"/>
        <end position="22"/>
    </location>
</feature>
<comment type="subcellular location">
    <subcellularLocation>
        <location evidence="1">Mitochondrion membrane</location>
        <topology evidence="1">Multi-pass membrane protein</topology>
    </subcellularLocation>
</comment>
<evidence type="ECO:0000256" key="3">
    <source>
        <dbReference type="ARBA" id="ARBA00022448"/>
    </source>
</evidence>
<evidence type="ECO:0000256" key="2">
    <source>
        <dbReference type="ARBA" id="ARBA00006375"/>
    </source>
</evidence>
<evidence type="ECO:0008006" key="14">
    <source>
        <dbReference type="Google" id="ProtNLM"/>
    </source>
</evidence>
<proteinExistence type="inferred from homology"/>
<evidence type="ECO:0000256" key="10">
    <source>
        <dbReference type="RuleBase" id="RU000488"/>
    </source>
</evidence>
<keyword evidence="8 9" id="KW-0472">Membrane</keyword>
<evidence type="ECO:0000256" key="5">
    <source>
        <dbReference type="ARBA" id="ARBA00022737"/>
    </source>
</evidence>
<accession>A0A9W8E4D8</accession>
<dbReference type="Gene3D" id="1.50.40.10">
    <property type="entry name" value="Mitochondrial carrier domain"/>
    <property type="match status" value="1"/>
</dbReference>
<keyword evidence="3 10" id="KW-0813">Transport</keyword>
<dbReference type="GO" id="GO:0031966">
    <property type="term" value="C:mitochondrial membrane"/>
    <property type="evidence" value="ECO:0007669"/>
    <property type="project" value="UniProtKB-SubCell"/>
</dbReference>
<evidence type="ECO:0000256" key="11">
    <source>
        <dbReference type="SAM" id="MobiDB-lite"/>
    </source>
</evidence>
<comment type="similarity">
    <text evidence="2 10">Belongs to the mitochondrial carrier (TC 2.A.29) family.</text>
</comment>